<feature type="compositionally biased region" description="Polar residues" evidence="2">
    <location>
        <begin position="382"/>
        <end position="391"/>
    </location>
</feature>
<feature type="coiled-coil region" evidence="1">
    <location>
        <begin position="139"/>
        <end position="166"/>
    </location>
</feature>
<dbReference type="Proteomes" id="UP000091967">
    <property type="component" value="Unassembled WGS sequence"/>
</dbReference>
<accession>A0A1B8B5I8</accession>
<name>A0A1B8B5I8_FUSPO</name>
<feature type="compositionally biased region" description="Polar residues" evidence="2">
    <location>
        <begin position="420"/>
        <end position="437"/>
    </location>
</feature>
<protein>
    <submittedName>
        <fullName evidence="3">Uncharacterized protein</fullName>
    </submittedName>
</protein>
<evidence type="ECO:0000256" key="1">
    <source>
        <dbReference type="SAM" id="Coils"/>
    </source>
</evidence>
<dbReference type="OMA" id="PPKSKEM"/>
<reference evidence="3 4" key="1">
    <citation type="submission" date="2016-06" db="EMBL/GenBank/DDBJ databases">
        <title>Living apart together: crosstalk between the core and supernumerary genomes in a fungal plant pathogen.</title>
        <authorList>
            <person name="Vanheule A."/>
            <person name="Audenaert K."/>
            <person name="Warris S."/>
            <person name="Van De Geest H."/>
            <person name="Schijlen E."/>
            <person name="Hofte M."/>
            <person name="De Saeger S."/>
            <person name="Haesaert G."/>
            <person name="Waalwijk C."/>
            <person name="Van Der Lee T."/>
        </authorList>
    </citation>
    <scope>NUCLEOTIDE SEQUENCE [LARGE SCALE GENOMIC DNA]</scope>
    <source>
        <strain evidence="3 4">2516</strain>
    </source>
</reference>
<feature type="compositionally biased region" description="Basic and acidic residues" evidence="2">
    <location>
        <begin position="328"/>
        <end position="344"/>
    </location>
</feature>
<evidence type="ECO:0000313" key="3">
    <source>
        <dbReference type="EMBL" id="OBS27993.1"/>
    </source>
</evidence>
<organism evidence="3 4">
    <name type="scientific">Fusarium poae</name>
    <dbReference type="NCBI Taxonomy" id="36050"/>
    <lineage>
        <taxon>Eukaryota</taxon>
        <taxon>Fungi</taxon>
        <taxon>Dikarya</taxon>
        <taxon>Ascomycota</taxon>
        <taxon>Pezizomycotina</taxon>
        <taxon>Sordariomycetes</taxon>
        <taxon>Hypocreomycetidae</taxon>
        <taxon>Hypocreales</taxon>
        <taxon>Nectriaceae</taxon>
        <taxon>Fusarium</taxon>
    </lineage>
</organism>
<feature type="region of interest" description="Disordered" evidence="2">
    <location>
        <begin position="39"/>
        <end position="67"/>
    </location>
</feature>
<sequence length="454" mass="50818">MPVADMLRFFGANRARARARRQNGLRYHASEAALQDILKDTPGNQEAQTQNKKETMSRLPSLEGASLTDRTGTDALLDQADKLFINASQEVWHSPSVDQLAESLRAALMTTETNKPLSAEYRPHILLLCEFYGTRHLKIAELESQLAEAKGELEKERERHKSIEEHWMVQDARYKAEVKRLEIFIHDTSDKGMEAVVLARVGSLIRNRPSDTAKGRMSTDANPDDTCHETIASGATSQKANTETALNSTLPARQNTVLMRTRTLDPSNEVRLSQAFRKMDKTKATTSGARRTEAQHFDHEKTHHEHHRTGQPSQIDSVPQIGPTPRDAVNKPPHEDSPERKHNSTENGASLQEAGVVGQPICAATTSAHDHEKEKQDKVSESKPSQSTGQGKTPHRRQFSFVPGDDITVRQSDYAKDTRNQPVAQTENSQEPSTGRQTVDHRQESRRSRSGEWI</sequence>
<dbReference type="OrthoDB" id="5430717at2759"/>
<proteinExistence type="predicted"/>
<feature type="region of interest" description="Disordered" evidence="2">
    <location>
        <begin position="366"/>
        <end position="454"/>
    </location>
</feature>
<keyword evidence="4" id="KW-1185">Reference proteome</keyword>
<dbReference type="STRING" id="36050.A0A1B8B5I8"/>
<comment type="caution">
    <text evidence="3">The sequence shown here is derived from an EMBL/GenBank/DDBJ whole genome shotgun (WGS) entry which is preliminary data.</text>
</comment>
<dbReference type="EMBL" id="LYXU01000001">
    <property type="protein sequence ID" value="OBS27993.1"/>
    <property type="molecule type" value="Genomic_DNA"/>
</dbReference>
<gene>
    <name evidence="3" type="ORF">FPOA_01933</name>
</gene>
<feature type="compositionally biased region" description="Basic and acidic residues" evidence="2">
    <location>
        <begin position="368"/>
        <end position="381"/>
    </location>
</feature>
<evidence type="ECO:0000256" key="2">
    <source>
        <dbReference type="SAM" id="MobiDB-lite"/>
    </source>
</evidence>
<evidence type="ECO:0000313" key="4">
    <source>
        <dbReference type="Proteomes" id="UP000091967"/>
    </source>
</evidence>
<feature type="region of interest" description="Disordered" evidence="2">
    <location>
        <begin position="266"/>
        <end position="347"/>
    </location>
</feature>
<dbReference type="AlphaFoldDB" id="A0A1B8B5I8"/>
<feature type="compositionally biased region" description="Basic and acidic residues" evidence="2">
    <location>
        <begin position="438"/>
        <end position="454"/>
    </location>
</feature>
<keyword evidence="1" id="KW-0175">Coiled coil</keyword>
<feature type="compositionally biased region" description="Basic and acidic residues" evidence="2">
    <location>
        <begin position="290"/>
        <end position="303"/>
    </location>
</feature>